<feature type="domain" description="YrhK" evidence="2">
    <location>
        <begin position="19"/>
        <end position="70"/>
    </location>
</feature>
<reference evidence="4" key="1">
    <citation type="journal article" date="2019" name="Int. J. Syst. Evol. Microbiol.">
        <title>The Global Catalogue of Microorganisms (GCM) 10K type strain sequencing project: providing services to taxonomists for standard genome sequencing and annotation.</title>
        <authorList>
            <consortium name="The Broad Institute Genomics Platform"/>
            <consortium name="The Broad Institute Genome Sequencing Center for Infectious Disease"/>
            <person name="Wu L."/>
            <person name="Ma J."/>
        </authorList>
    </citation>
    <scope>NUCLEOTIDE SEQUENCE [LARGE SCALE GENOMIC DNA]</scope>
    <source>
        <strain evidence="4">JCM 17979</strain>
    </source>
</reference>
<comment type="caution">
    <text evidence="3">The sequence shown here is derived from an EMBL/GenBank/DDBJ whole genome shotgun (WGS) entry which is preliminary data.</text>
</comment>
<accession>A0ABP9A9N3</accession>
<evidence type="ECO:0000313" key="4">
    <source>
        <dbReference type="Proteomes" id="UP001500928"/>
    </source>
</evidence>
<dbReference type="InterPro" id="IPR025424">
    <property type="entry name" value="YrhK_domain"/>
</dbReference>
<keyword evidence="1" id="KW-0472">Membrane</keyword>
<evidence type="ECO:0000313" key="3">
    <source>
        <dbReference type="EMBL" id="GAA4775882.1"/>
    </source>
</evidence>
<name>A0ABP9A9N3_9PSEU</name>
<protein>
    <recommendedName>
        <fullName evidence="2">YrhK domain-containing protein</fullName>
    </recommendedName>
</protein>
<proteinExistence type="predicted"/>
<dbReference type="Proteomes" id="UP001500928">
    <property type="component" value="Unassembled WGS sequence"/>
</dbReference>
<organism evidence="3 4">
    <name type="scientific">Actinomycetospora chlora</name>
    <dbReference type="NCBI Taxonomy" id="663608"/>
    <lineage>
        <taxon>Bacteria</taxon>
        <taxon>Bacillati</taxon>
        <taxon>Actinomycetota</taxon>
        <taxon>Actinomycetes</taxon>
        <taxon>Pseudonocardiales</taxon>
        <taxon>Pseudonocardiaceae</taxon>
        <taxon>Actinomycetospora</taxon>
    </lineage>
</organism>
<keyword evidence="1" id="KW-1133">Transmembrane helix</keyword>
<dbReference type="Pfam" id="PF14145">
    <property type="entry name" value="YrhK"/>
    <property type="match status" value="1"/>
</dbReference>
<dbReference type="RefSeq" id="WP_345410873.1">
    <property type="nucleotide sequence ID" value="NZ_BAABHO010000003.1"/>
</dbReference>
<evidence type="ECO:0000256" key="1">
    <source>
        <dbReference type="SAM" id="Phobius"/>
    </source>
</evidence>
<feature type="transmembrane region" description="Helical" evidence="1">
    <location>
        <begin position="47"/>
        <end position="69"/>
    </location>
</feature>
<evidence type="ECO:0000259" key="2">
    <source>
        <dbReference type="Pfam" id="PF14145"/>
    </source>
</evidence>
<gene>
    <name evidence="3" type="ORF">GCM10023200_05670</name>
</gene>
<keyword evidence="1" id="KW-0812">Transmembrane</keyword>
<sequence>MLLFLYLRHISRTAHDMPWVHLGIGLVGNFCFVVGSLFFLSPELTRAGTWLFVAASWGLLIGVCGEIMVRVETRRQLREAAPLIEAGRHALQERAAGEGG</sequence>
<keyword evidence="4" id="KW-1185">Reference proteome</keyword>
<feature type="transmembrane region" description="Helical" evidence="1">
    <location>
        <begin position="20"/>
        <end position="41"/>
    </location>
</feature>
<dbReference type="EMBL" id="BAABHO010000003">
    <property type="protein sequence ID" value="GAA4775882.1"/>
    <property type="molecule type" value="Genomic_DNA"/>
</dbReference>